<proteinExistence type="predicted"/>
<reference evidence="6 7" key="1">
    <citation type="submission" date="2019-02" db="EMBL/GenBank/DDBJ databases">
        <title>Genomic Encyclopedia of Archaeal and Bacterial Type Strains, Phase II (KMG-II): from individual species to whole genera.</title>
        <authorList>
            <person name="Goeker M."/>
        </authorList>
    </citation>
    <scope>NUCLEOTIDE SEQUENCE [LARGE SCALE GENOMIC DNA]</scope>
    <source>
        <strain evidence="6 7">DSM 18101</strain>
    </source>
</reference>
<dbReference type="AlphaFoldDB" id="A0A4Q7YQN8"/>
<evidence type="ECO:0000259" key="5">
    <source>
        <dbReference type="Pfam" id="PF01520"/>
    </source>
</evidence>
<dbReference type="EMBL" id="SHKW01000001">
    <property type="protein sequence ID" value="RZU40072.1"/>
    <property type="molecule type" value="Genomic_DNA"/>
</dbReference>
<evidence type="ECO:0000256" key="2">
    <source>
        <dbReference type="ARBA" id="ARBA00011901"/>
    </source>
</evidence>
<dbReference type="GO" id="GO:0008745">
    <property type="term" value="F:N-acetylmuramoyl-L-alanine amidase activity"/>
    <property type="evidence" value="ECO:0007669"/>
    <property type="project" value="UniProtKB-EC"/>
</dbReference>
<dbReference type="GO" id="GO:0009253">
    <property type="term" value="P:peptidoglycan catabolic process"/>
    <property type="evidence" value="ECO:0007669"/>
    <property type="project" value="InterPro"/>
</dbReference>
<dbReference type="InterPro" id="IPR050695">
    <property type="entry name" value="N-acetylmuramoyl_amidase_3"/>
</dbReference>
<dbReference type="Gene3D" id="3.40.630.40">
    <property type="entry name" value="Zn-dependent exopeptidases"/>
    <property type="match status" value="1"/>
</dbReference>
<organism evidence="6 7">
    <name type="scientific">Edaphobacter modestus</name>
    <dbReference type="NCBI Taxonomy" id="388466"/>
    <lineage>
        <taxon>Bacteria</taxon>
        <taxon>Pseudomonadati</taxon>
        <taxon>Acidobacteriota</taxon>
        <taxon>Terriglobia</taxon>
        <taxon>Terriglobales</taxon>
        <taxon>Acidobacteriaceae</taxon>
        <taxon>Edaphobacter</taxon>
    </lineage>
</organism>
<comment type="catalytic activity">
    <reaction evidence="1">
        <text>Hydrolyzes the link between N-acetylmuramoyl residues and L-amino acid residues in certain cell-wall glycopeptides.</text>
        <dbReference type="EC" id="3.5.1.28"/>
    </reaction>
</comment>
<evidence type="ECO:0000256" key="1">
    <source>
        <dbReference type="ARBA" id="ARBA00001561"/>
    </source>
</evidence>
<evidence type="ECO:0000313" key="7">
    <source>
        <dbReference type="Proteomes" id="UP000292958"/>
    </source>
</evidence>
<dbReference type="InterPro" id="IPR002508">
    <property type="entry name" value="MurNAc-LAA_cat"/>
</dbReference>
<dbReference type="CDD" id="cd02696">
    <property type="entry name" value="MurNAc-LAA"/>
    <property type="match status" value="1"/>
</dbReference>
<feature type="compositionally biased region" description="Low complexity" evidence="4">
    <location>
        <begin position="16"/>
        <end position="25"/>
    </location>
</feature>
<accession>A0A4Q7YQN8</accession>
<dbReference type="Proteomes" id="UP000292958">
    <property type="component" value="Unassembled WGS sequence"/>
</dbReference>
<dbReference type="PANTHER" id="PTHR30404:SF0">
    <property type="entry name" value="N-ACETYLMURAMOYL-L-ALANINE AMIDASE AMIC"/>
    <property type="match status" value="1"/>
</dbReference>
<name>A0A4Q7YQN8_9BACT</name>
<evidence type="ECO:0000313" key="6">
    <source>
        <dbReference type="EMBL" id="RZU40072.1"/>
    </source>
</evidence>
<dbReference type="GO" id="GO:0030288">
    <property type="term" value="C:outer membrane-bounded periplasmic space"/>
    <property type="evidence" value="ECO:0007669"/>
    <property type="project" value="TreeGrafter"/>
</dbReference>
<dbReference type="EC" id="3.5.1.28" evidence="2"/>
<dbReference type="PANTHER" id="PTHR30404">
    <property type="entry name" value="N-ACETYLMURAMOYL-L-ALANINE AMIDASE"/>
    <property type="match status" value="1"/>
</dbReference>
<feature type="region of interest" description="Disordered" evidence="4">
    <location>
        <begin position="231"/>
        <end position="252"/>
    </location>
</feature>
<feature type="region of interest" description="Disordered" evidence="4">
    <location>
        <begin position="1"/>
        <end position="34"/>
    </location>
</feature>
<gene>
    <name evidence="6" type="ORF">BDD14_1496</name>
</gene>
<feature type="compositionally biased region" description="Low complexity" evidence="4">
    <location>
        <begin position="242"/>
        <end position="252"/>
    </location>
</feature>
<keyword evidence="7" id="KW-1185">Reference proteome</keyword>
<evidence type="ECO:0000256" key="4">
    <source>
        <dbReference type="SAM" id="MobiDB-lite"/>
    </source>
</evidence>
<protein>
    <recommendedName>
        <fullName evidence="2">N-acetylmuramoyl-L-alanine amidase</fullName>
        <ecNumber evidence="2">3.5.1.28</ecNumber>
    </recommendedName>
</protein>
<keyword evidence="3" id="KW-0378">Hydrolase</keyword>
<dbReference type="SUPFAM" id="SSF53187">
    <property type="entry name" value="Zn-dependent exopeptidases"/>
    <property type="match status" value="1"/>
</dbReference>
<feature type="domain" description="MurNAc-LAA" evidence="5">
    <location>
        <begin position="40"/>
        <end position="228"/>
    </location>
</feature>
<sequence>MVAQSQETARPPQAPPAAAGPAMQPAAPPKPPPAFYRNLIVLDAAHGGRDNGAQLSSSAVEKDVTLAFAQKLRPALTAQGFTVVVTRDSDPPEELTTDQRAGTANHVRPLACLVIHAAATGSGVHLVSSSLPESVAKSTSGRALVWNKAQAPVVGMSLRLANEVGLTIDAAQLPVLLLRASVPPLDNLVCPAIAIELAPLKTSSGTSTAATDSGYQQRAATAIAAGLASFRNHNAPAPPATPGLLPRPGVPQ</sequence>
<dbReference type="Pfam" id="PF01520">
    <property type="entry name" value="Amidase_3"/>
    <property type="match status" value="1"/>
</dbReference>
<comment type="caution">
    <text evidence="6">The sequence shown here is derived from an EMBL/GenBank/DDBJ whole genome shotgun (WGS) entry which is preliminary data.</text>
</comment>
<evidence type="ECO:0000256" key="3">
    <source>
        <dbReference type="ARBA" id="ARBA00022801"/>
    </source>
</evidence>